<protein>
    <submittedName>
        <fullName evidence="1">Uncharacterized protein</fullName>
    </submittedName>
</protein>
<name>A0ACB9CPP6_ARCLA</name>
<accession>A0ACB9CPP6</accession>
<reference evidence="2" key="1">
    <citation type="journal article" date="2022" name="Mol. Ecol. Resour.">
        <title>The genomes of chicory, endive, great burdock and yacon provide insights into Asteraceae palaeo-polyploidization history and plant inulin production.</title>
        <authorList>
            <person name="Fan W."/>
            <person name="Wang S."/>
            <person name="Wang H."/>
            <person name="Wang A."/>
            <person name="Jiang F."/>
            <person name="Liu H."/>
            <person name="Zhao H."/>
            <person name="Xu D."/>
            <person name="Zhang Y."/>
        </authorList>
    </citation>
    <scope>NUCLEOTIDE SEQUENCE [LARGE SCALE GENOMIC DNA]</scope>
    <source>
        <strain evidence="2">cv. Niubang</strain>
    </source>
</reference>
<sequence>MDCWSPSLNVDLEFAKLVNRMHPPRVTVDNITYRNATLIKVDSANKRGSLLEVVQVLTNLNILIKRVYISSDGQWFMDVFHVSSSNFFRSIELKKNHWRGLIVAGSGYCRG</sequence>
<dbReference type="EMBL" id="CM042050">
    <property type="protein sequence ID" value="KAI3736313.1"/>
    <property type="molecule type" value="Genomic_DNA"/>
</dbReference>
<gene>
    <name evidence="1" type="ORF">L6452_15852</name>
</gene>
<organism evidence="1 2">
    <name type="scientific">Arctium lappa</name>
    <name type="common">Greater burdock</name>
    <name type="synonym">Lappa major</name>
    <dbReference type="NCBI Taxonomy" id="4217"/>
    <lineage>
        <taxon>Eukaryota</taxon>
        <taxon>Viridiplantae</taxon>
        <taxon>Streptophyta</taxon>
        <taxon>Embryophyta</taxon>
        <taxon>Tracheophyta</taxon>
        <taxon>Spermatophyta</taxon>
        <taxon>Magnoliopsida</taxon>
        <taxon>eudicotyledons</taxon>
        <taxon>Gunneridae</taxon>
        <taxon>Pentapetalae</taxon>
        <taxon>asterids</taxon>
        <taxon>campanulids</taxon>
        <taxon>Asterales</taxon>
        <taxon>Asteraceae</taxon>
        <taxon>Carduoideae</taxon>
        <taxon>Cardueae</taxon>
        <taxon>Arctiinae</taxon>
        <taxon>Arctium</taxon>
    </lineage>
</organism>
<evidence type="ECO:0000313" key="2">
    <source>
        <dbReference type="Proteomes" id="UP001055879"/>
    </source>
</evidence>
<comment type="caution">
    <text evidence="1">The sequence shown here is derived from an EMBL/GenBank/DDBJ whole genome shotgun (WGS) entry which is preliminary data.</text>
</comment>
<reference evidence="1 2" key="2">
    <citation type="journal article" date="2022" name="Mol. Ecol. Resour.">
        <title>The genomes of chicory, endive, great burdock and yacon provide insights into Asteraceae paleo-polyploidization history and plant inulin production.</title>
        <authorList>
            <person name="Fan W."/>
            <person name="Wang S."/>
            <person name="Wang H."/>
            <person name="Wang A."/>
            <person name="Jiang F."/>
            <person name="Liu H."/>
            <person name="Zhao H."/>
            <person name="Xu D."/>
            <person name="Zhang Y."/>
        </authorList>
    </citation>
    <scope>NUCLEOTIDE SEQUENCE [LARGE SCALE GENOMIC DNA]</scope>
    <source>
        <strain evidence="2">cv. Niubang</strain>
    </source>
</reference>
<proteinExistence type="predicted"/>
<keyword evidence="2" id="KW-1185">Reference proteome</keyword>
<dbReference type="Proteomes" id="UP001055879">
    <property type="component" value="Linkage Group LG04"/>
</dbReference>
<evidence type="ECO:0000313" key="1">
    <source>
        <dbReference type="EMBL" id="KAI3736313.1"/>
    </source>
</evidence>